<dbReference type="Pfam" id="PF00202">
    <property type="entry name" value="Aminotran_3"/>
    <property type="match status" value="1"/>
</dbReference>
<protein>
    <recommendedName>
        <fullName evidence="6">Aminotransferase</fullName>
    </recommendedName>
</protein>
<evidence type="ECO:0000256" key="1">
    <source>
        <dbReference type="ARBA" id="ARBA00008954"/>
    </source>
</evidence>
<dbReference type="SUPFAM" id="SSF53383">
    <property type="entry name" value="PLP-dependent transferases"/>
    <property type="match status" value="1"/>
</dbReference>
<evidence type="ECO:0000313" key="5">
    <source>
        <dbReference type="Proteomes" id="UP001295794"/>
    </source>
</evidence>
<proteinExistence type="inferred from homology"/>
<sequence>MGDIASFRSFSKSAVLHKTYKTPPLAVKAQGIYYDLEDGSRITDAIGGAAVVCIGNGHPAVVEAIREQAGTLNFTFHTQLTNAPTEMLARNIIDRSHGAFAHIAFASGGSEAVEGALKTARQYFWELGQTQRVNYIGRRSSYHGASLGTLNVAWNAARRAPYDDILDSKRFHHVSPAYARRYQREGESEPQFVERLRAELEAKFVELGPDTVIAFVAETVGGASSGVVIPPKGYFAAVKSVCDKYGALLILDEVMCGMGRMGTLHAWERVADGVSPDIQAVAKGLGGGYTPIGGVLIAPRVARVLSEGSGVWQHGYTYQAHPLCSAASLAVQRVIVEEKLLENCTVQGDLLGALLREGLAADGALARDYVAEIRGAGMFWAVEFDVSSLDLGGKRFAFVVEERCFQAGLMIMGMVGGANVEGTQGDHIMFAPAYNITADEVRAIVDVVVSCVDEVVREGLAKK</sequence>
<gene>
    <name evidence="4" type="ORF">MYCIT1_LOCUS28505</name>
</gene>
<accession>A0AAD2HN11</accession>
<evidence type="ECO:0008006" key="6">
    <source>
        <dbReference type="Google" id="ProtNLM"/>
    </source>
</evidence>
<dbReference type="Proteomes" id="UP001295794">
    <property type="component" value="Unassembled WGS sequence"/>
</dbReference>
<keyword evidence="5" id="KW-1185">Reference proteome</keyword>
<dbReference type="AlphaFoldDB" id="A0AAD2HN11"/>
<dbReference type="PANTHER" id="PTHR43094:SF1">
    <property type="entry name" value="AMINOTRANSFERASE CLASS-III"/>
    <property type="match status" value="1"/>
</dbReference>
<dbReference type="InterPro" id="IPR015422">
    <property type="entry name" value="PyrdxlP-dep_Trfase_small"/>
</dbReference>
<dbReference type="GO" id="GO:0008483">
    <property type="term" value="F:transaminase activity"/>
    <property type="evidence" value="ECO:0007669"/>
    <property type="project" value="InterPro"/>
</dbReference>
<evidence type="ECO:0000256" key="3">
    <source>
        <dbReference type="RuleBase" id="RU003560"/>
    </source>
</evidence>
<dbReference type="InterPro" id="IPR015424">
    <property type="entry name" value="PyrdxlP-dep_Trfase"/>
</dbReference>
<dbReference type="EMBL" id="CAVNYO010000429">
    <property type="protein sequence ID" value="CAK5278857.1"/>
    <property type="molecule type" value="Genomic_DNA"/>
</dbReference>
<dbReference type="Gene3D" id="3.90.1150.10">
    <property type="entry name" value="Aspartate Aminotransferase, domain 1"/>
    <property type="match status" value="1"/>
</dbReference>
<evidence type="ECO:0000256" key="2">
    <source>
        <dbReference type="ARBA" id="ARBA00022898"/>
    </source>
</evidence>
<organism evidence="4 5">
    <name type="scientific">Mycena citricolor</name>
    <dbReference type="NCBI Taxonomy" id="2018698"/>
    <lineage>
        <taxon>Eukaryota</taxon>
        <taxon>Fungi</taxon>
        <taxon>Dikarya</taxon>
        <taxon>Basidiomycota</taxon>
        <taxon>Agaricomycotina</taxon>
        <taxon>Agaricomycetes</taxon>
        <taxon>Agaricomycetidae</taxon>
        <taxon>Agaricales</taxon>
        <taxon>Marasmiineae</taxon>
        <taxon>Mycenaceae</taxon>
        <taxon>Mycena</taxon>
    </lineage>
</organism>
<comment type="caution">
    <text evidence="4">The sequence shown here is derived from an EMBL/GenBank/DDBJ whole genome shotgun (WGS) entry which is preliminary data.</text>
</comment>
<dbReference type="InterPro" id="IPR015421">
    <property type="entry name" value="PyrdxlP-dep_Trfase_major"/>
</dbReference>
<reference evidence="4" key="1">
    <citation type="submission" date="2023-11" db="EMBL/GenBank/DDBJ databases">
        <authorList>
            <person name="De Vega J J."/>
            <person name="De Vega J J."/>
        </authorList>
    </citation>
    <scope>NUCLEOTIDE SEQUENCE</scope>
</reference>
<dbReference type="GO" id="GO:0005829">
    <property type="term" value="C:cytosol"/>
    <property type="evidence" value="ECO:0007669"/>
    <property type="project" value="TreeGrafter"/>
</dbReference>
<dbReference type="InterPro" id="IPR005814">
    <property type="entry name" value="Aminotrans_3"/>
</dbReference>
<comment type="similarity">
    <text evidence="1 3">Belongs to the class-III pyridoxal-phosphate-dependent aminotransferase family.</text>
</comment>
<dbReference type="GO" id="GO:0030170">
    <property type="term" value="F:pyridoxal phosphate binding"/>
    <property type="evidence" value="ECO:0007669"/>
    <property type="project" value="InterPro"/>
</dbReference>
<evidence type="ECO:0000313" key="4">
    <source>
        <dbReference type="EMBL" id="CAK5278857.1"/>
    </source>
</evidence>
<dbReference type="Gene3D" id="3.40.640.10">
    <property type="entry name" value="Type I PLP-dependent aspartate aminotransferase-like (Major domain)"/>
    <property type="match status" value="1"/>
</dbReference>
<dbReference type="CDD" id="cd00610">
    <property type="entry name" value="OAT_like"/>
    <property type="match status" value="1"/>
</dbReference>
<dbReference type="PANTHER" id="PTHR43094">
    <property type="entry name" value="AMINOTRANSFERASE"/>
    <property type="match status" value="1"/>
</dbReference>
<keyword evidence="2 3" id="KW-0663">Pyridoxal phosphate</keyword>
<name>A0AAD2HN11_9AGAR</name>